<dbReference type="EMBL" id="BSYA01000323">
    <property type="protein sequence ID" value="GMG38600.1"/>
    <property type="molecule type" value="Genomic_DNA"/>
</dbReference>
<evidence type="ECO:0000313" key="1">
    <source>
        <dbReference type="EMBL" id="GMG38600.1"/>
    </source>
</evidence>
<dbReference type="Proteomes" id="UP001165205">
    <property type="component" value="Unassembled WGS sequence"/>
</dbReference>
<organism evidence="1 2">
    <name type="scientific">Aspergillus oryzae</name>
    <name type="common">Yellow koji mold</name>
    <dbReference type="NCBI Taxonomy" id="5062"/>
    <lineage>
        <taxon>Eukaryota</taxon>
        <taxon>Fungi</taxon>
        <taxon>Dikarya</taxon>
        <taxon>Ascomycota</taxon>
        <taxon>Pezizomycotina</taxon>
        <taxon>Eurotiomycetes</taxon>
        <taxon>Eurotiomycetidae</taxon>
        <taxon>Eurotiales</taxon>
        <taxon>Aspergillaceae</taxon>
        <taxon>Aspergillus</taxon>
        <taxon>Aspergillus subgen. Circumdati</taxon>
    </lineage>
</organism>
<name>A0AAN5C3M1_ASPOZ</name>
<accession>A0AAN5C3M1</accession>
<reference evidence="1" key="1">
    <citation type="submission" date="2023-04" db="EMBL/GenBank/DDBJ databases">
        <title>Aspergillus oryzae NBRC 4228.</title>
        <authorList>
            <person name="Ichikawa N."/>
            <person name="Sato H."/>
            <person name="Tonouchi N."/>
        </authorList>
    </citation>
    <scope>NUCLEOTIDE SEQUENCE</scope>
    <source>
        <strain evidence="1">NBRC 4228</strain>
    </source>
</reference>
<protein>
    <submittedName>
        <fullName evidence="1">Unnamed protein product</fullName>
    </submittedName>
</protein>
<sequence length="102" mass="11155">MGKDAGFAPGKVPPWLAVSPLFVKRVPSCHSLLVPKQTRIGSWDSANDGYCGVAQFPKQLYIPCCPDIEQSATFVFAPNSLKNNLSMNAPPIPNYPEQHDQL</sequence>
<dbReference type="AlphaFoldDB" id="A0AAN5C3M1"/>
<comment type="caution">
    <text evidence="1">The sequence shown here is derived from an EMBL/GenBank/DDBJ whole genome shotgun (WGS) entry which is preliminary data.</text>
</comment>
<evidence type="ECO:0000313" key="2">
    <source>
        <dbReference type="Proteomes" id="UP001165205"/>
    </source>
</evidence>
<proteinExistence type="predicted"/>
<gene>
    <name evidence="1" type="ORF">Aory04_001326500</name>
</gene>